<reference evidence="2" key="1">
    <citation type="journal article" date="2010" name="BMC Genomics">
        <title>Clostridium sticklandii, a specialist in amino acid degradation:revisiting its metabolism through its genome sequence.</title>
        <authorList>
            <person name="Fonknechten N."/>
            <person name="Chaussonnerie S."/>
            <person name="Tricot S."/>
            <person name="Lajus A."/>
            <person name="Andreesen J.R."/>
            <person name="Perchat N."/>
            <person name="Pelletier E."/>
            <person name="Gouyvenoux M."/>
            <person name="Barbe V."/>
            <person name="Salanoubat M."/>
            <person name="Le Paslier D."/>
            <person name="Weissenbach J."/>
            <person name="Cohen G.N."/>
            <person name="Kreimeyer A."/>
        </authorList>
    </citation>
    <scope>NUCLEOTIDE SEQUENCE [LARGE SCALE GENOMIC DNA]</scope>
    <source>
        <strain evidence="2">ATCC 12662 / DSM 519 / JCM 1433 / CCUG 9281 / NCIMB 10654 / HF</strain>
    </source>
</reference>
<proteinExistence type="predicted"/>
<dbReference type="AlphaFoldDB" id="E3PSA7"/>
<evidence type="ECO:0000313" key="2">
    <source>
        <dbReference type="Proteomes" id="UP000007041"/>
    </source>
</evidence>
<sequence length="46" mass="5361">MSKLFMYGSELQELEQELYELIEDGNLGYACVYFKGDQGMLQILCF</sequence>
<dbReference type="KEGG" id="cst:CLOST_1641"/>
<dbReference type="STRING" id="1511.CLOST_1641"/>
<dbReference type="BioCyc" id="CSTI499177:GJE9-1695-MONOMER"/>
<organism evidence="1 2">
    <name type="scientific">Acetoanaerobium sticklandii (strain ATCC 12662 / DSM 519 / JCM 1433 / CCUG 9281 / NCIMB 10654 / HF)</name>
    <name type="common">Clostridium sticklandii</name>
    <dbReference type="NCBI Taxonomy" id="499177"/>
    <lineage>
        <taxon>Bacteria</taxon>
        <taxon>Bacillati</taxon>
        <taxon>Bacillota</taxon>
        <taxon>Clostridia</taxon>
        <taxon>Peptostreptococcales</taxon>
        <taxon>Filifactoraceae</taxon>
        <taxon>Acetoanaerobium</taxon>
    </lineage>
</organism>
<dbReference type="EMBL" id="FP565809">
    <property type="protein sequence ID" value="CBH21761.1"/>
    <property type="molecule type" value="Genomic_DNA"/>
</dbReference>
<keyword evidence="2" id="KW-1185">Reference proteome</keyword>
<name>E3PSA7_ACESD</name>
<accession>E3PSA7</accession>
<protein>
    <submittedName>
        <fullName evidence="1">Uncharacterized protein</fullName>
    </submittedName>
</protein>
<dbReference type="HOGENOM" id="CLU_3182339_0_0_9"/>
<evidence type="ECO:0000313" key="1">
    <source>
        <dbReference type="EMBL" id="CBH21761.1"/>
    </source>
</evidence>
<dbReference type="Proteomes" id="UP000007041">
    <property type="component" value="Chromosome"/>
</dbReference>
<gene>
    <name evidence="1" type="ordered locus">CLOST_1641</name>
</gene>